<sequence>MKIWMDQQDVLDAVHVYIAAQENGGRVEGSAPHNVHDVQLFHDEHQGFSAKGLHYGRHYRLNQQDVIDAVSVYLSAYYSFRADRLLVKLLWEAEEEQSGAFSADVIVER</sequence>
<evidence type="ECO:0000313" key="1">
    <source>
        <dbReference type="EMBL" id="UJF34209.1"/>
    </source>
</evidence>
<proteinExistence type="predicted"/>
<dbReference type="RefSeq" id="WP_235120671.1">
    <property type="nucleotide sequence ID" value="NZ_CP090978.1"/>
</dbReference>
<name>A0ABY3SLW8_9BACL</name>
<dbReference type="InterPro" id="IPR020516">
    <property type="entry name" value="Uncharacterised_YxcD"/>
</dbReference>
<reference evidence="1 2" key="1">
    <citation type="journal article" date="2024" name="Int. J. Syst. Evol. Microbiol.">
        <title>Paenibacillus hexagrammi sp. nov., a novel bacterium isolated from the gut content of Hexagrammos agrammus.</title>
        <authorList>
            <person name="Jung H.K."/>
            <person name="Kim D.G."/>
            <person name="Zin H."/>
            <person name="Park J."/>
            <person name="Jung H."/>
            <person name="Kim Y.O."/>
            <person name="Kong H.J."/>
            <person name="Kim J.W."/>
            <person name="Kim Y.S."/>
        </authorList>
    </citation>
    <scope>NUCLEOTIDE SEQUENCE [LARGE SCALE GENOMIC DNA]</scope>
    <source>
        <strain evidence="1 2">YPD9-1</strain>
    </source>
</reference>
<organism evidence="1 2">
    <name type="scientific">Paenibacillus hexagrammi</name>
    <dbReference type="NCBI Taxonomy" id="2908839"/>
    <lineage>
        <taxon>Bacteria</taxon>
        <taxon>Bacillati</taxon>
        <taxon>Bacillota</taxon>
        <taxon>Bacilli</taxon>
        <taxon>Bacillales</taxon>
        <taxon>Paenibacillaceae</taxon>
        <taxon>Paenibacillus</taxon>
    </lineage>
</organism>
<keyword evidence="2" id="KW-1185">Reference proteome</keyword>
<evidence type="ECO:0000313" key="2">
    <source>
        <dbReference type="Proteomes" id="UP001649230"/>
    </source>
</evidence>
<accession>A0ABY3SLW8</accession>
<dbReference type="Pfam" id="PF10850">
    <property type="entry name" value="DUF2653"/>
    <property type="match status" value="1"/>
</dbReference>
<gene>
    <name evidence="1" type="ORF">L0M14_02960</name>
</gene>
<dbReference type="EMBL" id="CP090978">
    <property type="protein sequence ID" value="UJF34209.1"/>
    <property type="molecule type" value="Genomic_DNA"/>
</dbReference>
<dbReference type="Proteomes" id="UP001649230">
    <property type="component" value="Chromosome"/>
</dbReference>
<protein>
    <submittedName>
        <fullName evidence="1">YxcD family protein</fullName>
    </submittedName>
</protein>